<reference evidence="3 4" key="1">
    <citation type="submission" date="2023-01" db="EMBL/GenBank/DDBJ databases">
        <title>Analysis of 21 Apiospora genomes using comparative genomics revels a genus with tremendous synthesis potential of carbohydrate active enzymes and secondary metabolites.</title>
        <authorList>
            <person name="Sorensen T."/>
        </authorList>
    </citation>
    <scope>NUCLEOTIDE SEQUENCE [LARGE SCALE GENOMIC DNA]</scope>
    <source>
        <strain evidence="3 4">CBS 83171</strain>
    </source>
</reference>
<feature type="compositionally biased region" description="Basic and acidic residues" evidence="1">
    <location>
        <begin position="28"/>
        <end position="42"/>
    </location>
</feature>
<organism evidence="3 4">
    <name type="scientific">Apiospora saccharicola</name>
    <dbReference type="NCBI Taxonomy" id="335842"/>
    <lineage>
        <taxon>Eukaryota</taxon>
        <taxon>Fungi</taxon>
        <taxon>Dikarya</taxon>
        <taxon>Ascomycota</taxon>
        <taxon>Pezizomycotina</taxon>
        <taxon>Sordariomycetes</taxon>
        <taxon>Xylariomycetidae</taxon>
        <taxon>Amphisphaeriales</taxon>
        <taxon>Apiosporaceae</taxon>
        <taxon>Apiospora</taxon>
    </lineage>
</organism>
<keyword evidence="4" id="KW-1185">Reference proteome</keyword>
<sequence>MRLRVLQSRPTFLAQDRASGPAKPATSRAEDVRNAVHHDPGSRRVTGHGLGGPLVVEDDRVLFAATSHAEPVRHIVPASRFVAGHHVVVKVGAALEAGADGTGEEVLFHDEEVEGLGREEVRAVEGVPKGGALLRVAEGGRVAHLLLVALLGALLAVVVADGAALDEGAGHGDGGEDGVSEVNHVYERDGMVSGLECSKM</sequence>
<keyword evidence="2" id="KW-0472">Membrane</keyword>
<gene>
    <name evidence="3" type="ORF">PG996_013324</name>
</gene>
<feature type="transmembrane region" description="Helical" evidence="2">
    <location>
        <begin position="142"/>
        <end position="160"/>
    </location>
</feature>
<keyword evidence="2" id="KW-1133">Transmembrane helix</keyword>
<accession>A0ABR1U594</accession>
<dbReference type="EMBL" id="JAQQWM010000008">
    <property type="protein sequence ID" value="KAK8054023.1"/>
    <property type="molecule type" value="Genomic_DNA"/>
</dbReference>
<proteinExistence type="predicted"/>
<feature type="region of interest" description="Disordered" evidence="1">
    <location>
        <begin position="1"/>
        <end position="50"/>
    </location>
</feature>
<keyword evidence="2" id="KW-0812">Transmembrane</keyword>
<protein>
    <submittedName>
        <fullName evidence="3">Uncharacterized protein</fullName>
    </submittedName>
</protein>
<evidence type="ECO:0000313" key="4">
    <source>
        <dbReference type="Proteomes" id="UP001446871"/>
    </source>
</evidence>
<evidence type="ECO:0000256" key="2">
    <source>
        <dbReference type="SAM" id="Phobius"/>
    </source>
</evidence>
<evidence type="ECO:0000256" key="1">
    <source>
        <dbReference type="SAM" id="MobiDB-lite"/>
    </source>
</evidence>
<dbReference type="Proteomes" id="UP001446871">
    <property type="component" value="Unassembled WGS sequence"/>
</dbReference>
<evidence type="ECO:0000313" key="3">
    <source>
        <dbReference type="EMBL" id="KAK8054023.1"/>
    </source>
</evidence>
<name>A0ABR1U594_9PEZI</name>
<comment type="caution">
    <text evidence="3">The sequence shown here is derived from an EMBL/GenBank/DDBJ whole genome shotgun (WGS) entry which is preliminary data.</text>
</comment>